<dbReference type="NCBIfam" id="TIGR03558">
    <property type="entry name" value="oxido_grp_1"/>
    <property type="match status" value="1"/>
</dbReference>
<gene>
    <name evidence="3" type="ORF">CFBP1590_0237</name>
</gene>
<comment type="similarity">
    <text evidence="1">To bacterial alkanal monooxygenase alpha and beta chains.</text>
</comment>
<dbReference type="GO" id="GO:0016705">
    <property type="term" value="F:oxidoreductase activity, acting on paired donors, with incorporation or reduction of molecular oxygen"/>
    <property type="evidence" value="ECO:0007669"/>
    <property type="project" value="InterPro"/>
</dbReference>
<evidence type="ECO:0000259" key="2">
    <source>
        <dbReference type="Pfam" id="PF00296"/>
    </source>
</evidence>
<dbReference type="EMBL" id="LT855380">
    <property type="protein sequence ID" value="SMS07822.1"/>
    <property type="molecule type" value="Genomic_DNA"/>
</dbReference>
<evidence type="ECO:0000313" key="3">
    <source>
        <dbReference type="EMBL" id="SMS07822.1"/>
    </source>
</evidence>
<dbReference type="InterPro" id="IPR019949">
    <property type="entry name" value="CmoO-like"/>
</dbReference>
<dbReference type="AlphaFoldDB" id="A0A1Y6JG18"/>
<name>A0A1Y6JG18_PSEVI</name>
<dbReference type="Pfam" id="PF00296">
    <property type="entry name" value="Bac_luciferase"/>
    <property type="match status" value="1"/>
</dbReference>
<reference evidence="3 4" key="1">
    <citation type="submission" date="2017-05" db="EMBL/GenBank/DDBJ databases">
        <authorList>
            <person name="Song R."/>
            <person name="Chenine A.L."/>
            <person name="Ruprecht R.M."/>
        </authorList>
    </citation>
    <scope>NUCLEOTIDE SEQUENCE [LARGE SCALE GENOMIC DNA]</scope>
    <source>
        <strain evidence="3 4">CFBP 1590</strain>
    </source>
</reference>
<dbReference type="Proteomes" id="UP000196842">
    <property type="component" value="Chromosome I"/>
</dbReference>
<dbReference type="InterPro" id="IPR011251">
    <property type="entry name" value="Luciferase-like_dom"/>
</dbReference>
<feature type="domain" description="Luciferase-like" evidence="2">
    <location>
        <begin position="17"/>
        <end position="303"/>
    </location>
</feature>
<proteinExistence type="predicted"/>
<evidence type="ECO:0000256" key="1">
    <source>
        <dbReference type="ARBA" id="ARBA00007789"/>
    </source>
</evidence>
<dbReference type="InterPro" id="IPR036661">
    <property type="entry name" value="Luciferase-like_sf"/>
</dbReference>
<dbReference type="KEGG" id="pvd:CFBP1590_0237"/>
<dbReference type="RefSeq" id="WP_088234295.1">
    <property type="nucleotide sequence ID" value="NZ_JAZEHU010000007.1"/>
</dbReference>
<evidence type="ECO:0000313" key="4">
    <source>
        <dbReference type="Proteomes" id="UP000196842"/>
    </source>
</evidence>
<dbReference type="Gene3D" id="3.20.20.30">
    <property type="entry name" value="Luciferase-like domain"/>
    <property type="match status" value="1"/>
</dbReference>
<dbReference type="GO" id="GO:0005829">
    <property type="term" value="C:cytosol"/>
    <property type="evidence" value="ECO:0007669"/>
    <property type="project" value="TreeGrafter"/>
</dbReference>
<accession>A0A1Y6JG18</accession>
<dbReference type="PANTHER" id="PTHR30137">
    <property type="entry name" value="LUCIFERASE-LIKE MONOOXYGENASE"/>
    <property type="match status" value="1"/>
</dbReference>
<dbReference type="InterPro" id="IPR050766">
    <property type="entry name" value="Bact_Lucif_Oxidored"/>
</dbReference>
<organism evidence="3 4">
    <name type="scientific">Pseudomonas viridiflava</name>
    <name type="common">Phytomonas viridiflava</name>
    <dbReference type="NCBI Taxonomy" id="33069"/>
    <lineage>
        <taxon>Bacteria</taxon>
        <taxon>Pseudomonadati</taxon>
        <taxon>Pseudomonadota</taxon>
        <taxon>Gammaproteobacteria</taxon>
        <taxon>Pseudomonadales</taxon>
        <taxon>Pseudomonadaceae</taxon>
        <taxon>Pseudomonas</taxon>
    </lineage>
</organism>
<protein>
    <submittedName>
        <fullName evidence="3">Luciferase</fullName>
    </submittedName>
</protein>
<dbReference type="SUPFAM" id="SSF51679">
    <property type="entry name" value="Bacterial luciferase-like"/>
    <property type="match status" value="1"/>
</dbReference>
<dbReference type="PANTHER" id="PTHR30137:SF20">
    <property type="entry name" value="N-ACETYL-S-ALKYLCYSTEINE MONOOXYGENASE"/>
    <property type="match status" value="1"/>
</dbReference>
<sequence>MSKPVELSILDYSPVDEGLMPADALAASVRLAQHVEAKGFKRFWVSEHHAAPATAGNSPEILMSRIASATRTIRVGSGGVLLPNYSSLKIAENYQLLEALFPERIDLGFGRAPGADRRTGIALNDEKGKSLPYPRKVADLLGFVTGNHAPGSSYEGMQAHPHTQSRPQPFVLGASGATAEIAAQAGLGFTFAHFINPRGDGPIAAKAYRAAFQSTDFSDSPTVIAAVFVAVGDTEPQAEEFADAFHLWLTYAESASPFDRVPSLATTRAHHWSPEELAIRERNRGRLISGTAPQVALQLQRLANDYGTDEVMINLMMPGEAARLNAIDLLGAELKSTPLKQFEHGGGPKTANVYQ</sequence>
<dbReference type="GeneID" id="47761898"/>